<feature type="transmembrane region" description="Helical" evidence="11">
    <location>
        <begin position="166"/>
        <end position="184"/>
    </location>
</feature>
<evidence type="ECO:0000256" key="4">
    <source>
        <dbReference type="ARBA" id="ARBA00022692"/>
    </source>
</evidence>
<keyword evidence="10 11" id="KW-0472">Membrane</keyword>
<gene>
    <name evidence="14" type="primary">msbA</name>
    <name evidence="14" type="ORF">Q3O59_07890</name>
</gene>
<dbReference type="SUPFAM" id="SSF52540">
    <property type="entry name" value="P-loop containing nucleoside triphosphate hydrolases"/>
    <property type="match status" value="1"/>
</dbReference>
<dbReference type="Pfam" id="PF00664">
    <property type="entry name" value="ABC_membrane"/>
    <property type="match status" value="1"/>
</dbReference>
<keyword evidence="8 11" id="KW-1133">Transmembrane helix</keyword>
<evidence type="ECO:0000256" key="2">
    <source>
        <dbReference type="ARBA" id="ARBA00022448"/>
    </source>
</evidence>
<reference evidence="14 15" key="1">
    <citation type="submission" date="2023-08" db="EMBL/GenBank/DDBJ databases">
        <authorList>
            <person name="Joshi A."/>
            <person name="Thite S."/>
        </authorList>
    </citation>
    <scope>NUCLEOTIDE SEQUENCE [LARGE SCALE GENOMIC DNA]</scope>
    <source>
        <strain evidence="14 15">1E1</strain>
    </source>
</reference>
<feature type="domain" description="ABC transporter" evidence="12">
    <location>
        <begin position="340"/>
        <end position="577"/>
    </location>
</feature>
<feature type="transmembrane region" description="Helical" evidence="11">
    <location>
        <begin position="64"/>
        <end position="90"/>
    </location>
</feature>
<dbReference type="SMART" id="SM00382">
    <property type="entry name" value="AAA"/>
    <property type="match status" value="1"/>
</dbReference>
<protein>
    <submittedName>
        <fullName evidence="14">Lipid A export permease/ATP-binding protein MsbA</fullName>
    </submittedName>
</protein>
<dbReference type="EMBL" id="JAUZVY010000002">
    <property type="protein sequence ID" value="MDP4528947.1"/>
    <property type="molecule type" value="Genomic_DNA"/>
</dbReference>
<keyword evidence="9" id="KW-0445">Lipid transport</keyword>
<evidence type="ECO:0000256" key="3">
    <source>
        <dbReference type="ARBA" id="ARBA00022475"/>
    </source>
</evidence>
<dbReference type="InterPro" id="IPR011917">
    <property type="entry name" value="ABC_transpr_lipidA"/>
</dbReference>
<evidence type="ECO:0000259" key="13">
    <source>
        <dbReference type="PROSITE" id="PS50929"/>
    </source>
</evidence>
<comment type="caution">
    <text evidence="14">The sequence shown here is derived from an EMBL/GenBank/DDBJ whole genome shotgun (WGS) entry which is preliminary data.</text>
</comment>
<name>A0ABT9GPP9_9GAMM</name>
<dbReference type="PROSITE" id="PS50893">
    <property type="entry name" value="ABC_TRANSPORTER_2"/>
    <property type="match status" value="1"/>
</dbReference>
<keyword evidence="7" id="KW-1278">Translocase</keyword>
<dbReference type="CDD" id="cd18552">
    <property type="entry name" value="ABC_6TM_MsbA_like"/>
    <property type="match status" value="1"/>
</dbReference>
<evidence type="ECO:0000256" key="11">
    <source>
        <dbReference type="SAM" id="Phobius"/>
    </source>
</evidence>
<keyword evidence="4 11" id="KW-0812">Transmembrane</keyword>
<evidence type="ECO:0000256" key="9">
    <source>
        <dbReference type="ARBA" id="ARBA00023055"/>
    </source>
</evidence>
<keyword evidence="3" id="KW-1003">Cell membrane</keyword>
<dbReference type="InterPro" id="IPR003593">
    <property type="entry name" value="AAA+_ATPase"/>
</dbReference>
<feature type="transmembrane region" description="Helical" evidence="11">
    <location>
        <begin position="140"/>
        <end position="160"/>
    </location>
</feature>
<evidence type="ECO:0000313" key="14">
    <source>
        <dbReference type="EMBL" id="MDP4528947.1"/>
    </source>
</evidence>
<feature type="transmembrane region" description="Helical" evidence="11">
    <location>
        <begin position="21"/>
        <end position="44"/>
    </location>
</feature>
<dbReference type="InterPro" id="IPR003439">
    <property type="entry name" value="ABC_transporter-like_ATP-bd"/>
</dbReference>
<dbReference type="InterPro" id="IPR036640">
    <property type="entry name" value="ABC1_TM_sf"/>
</dbReference>
<dbReference type="Gene3D" id="3.40.50.300">
    <property type="entry name" value="P-loop containing nucleotide triphosphate hydrolases"/>
    <property type="match status" value="1"/>
</dbReference>
<evidence type="ECO:0000256" key="8">
    <source>
        <dbReference type="ARBA" id="ARBA00022989"/>
    </source>
</evidence>
<dbReference type="Gene3D" id="1.20.1560.10">
    <property type="entry name" value="ABC transporter type 1, transmembrane domain"/>
    <property type="match status" value="1"/>
</dbReference>
<evidence type="ECO:0000313" key="15">
    <source>
        <dbReference type="Proteomes" id="UP001236258"/>
    </source>
</evidence>
<dbReference type="PROSITE" id="PS00211">
    <property type="entry name" value="ABC_TRANSPORTER_1"/>
    <property type="match status" value="1"/>
</dbReference>
<evidence type="ECO:0000256" key="1">
    <source>
        <dbReference type="ARBA" id="ARBA00004651"/>
    </source>
</evidence>
<dbReference type="InterPro" id="IPR011527">
    <property type="entry name" value="ABC1_TM_dom"/>
</dbReference>
<keyword evidence="6" id="KW-0067">ATP-binding</keyword>
<dbReference type="Pfam" id="PF00005">
    <property type="entry name" value="ABC_tran"/>
    <property type="match status" value="1"/>
</dbReference>
<dbReference type="PROSITE" id="PS50929">
    <property type="entry name" value="ABC_TM1F"/>
    <property type="match status" value="1"/>
</dbReference>
<dbReference type="PANTHER" id="PTHR43394:SF1">
    <property type="entry name" value="ATP-BINDING CASSETTE SUB-FAMILY B MEMBER 10, MITOCHONDRIAL"/>
    <property type="match status" value="1"/>
</dbReference>
<comment type="subcellular location">
    <subcellularLocation>
        <location evidence="1">Cell membrane</location>
        <topology evidence="1">Multi-pass membrane protein</topology>
    </subcellularLocation>
</comment>
<evidence type="ECO:0000256" key="7">
    <source>
        <dbReference type="ARBA" id="ARBA00022967"/>
    </source>
</evidence>
<dbReference type="Proteomes" id="UP001236258">
    <property type="component" value="Unassembled WGS sequence"/>
</dbReference>
<dbReference type="InterPro" id="IPR027417">
    <property type="entry name" value="P-loop_NTPase"/>
</dbReference>
<keyword evidence="15" id="KW-1185">Reference proteome</keyword>
<feature type="transmembrane region" description="Helical" evidence="11">
    <location>
        <begin position="247"/>
        <end position="268"/>
    </location>
</feature>
<dbReference type="NCBIfam" id="TIGR02203">
    <property type="entry name" value="MsbA_lipidA"/>
    <property type="match status" value="1"/>
</dbReference>
<feature type="domain" description="ABC transmembrane type-1" evidence="13">
    <location>
        <begin position="26"/>
        <end position="308"/>
    </location>
</feature>
<keyword evidence="2" id="KW-0813">Transport</keyword>
<evidence type="ECO:0000256" key="10">
    <source>
        <dbReference type="ARBA" id="ARBA00023136"/>
    </source>
</evidence>
<evidence type="ECO:0000256" key="5">
    <source>
        <dbReference type="ARBA" id="ARBA00022741"/>
    </source>
</evidence>
<sequence>MHISDVSNKTSRRLLGYLKPYRIGFVFALLGMVGYALVDVGFISMLQPFIDEGIEGKDLDFLKYAPLFIVAMFVFRGASHFMATYCLSWVGANIVKDMRQQLFEHLMRLPVSYHDKHSTGDLISKITYDTEQLKQATSKALIVLIREGAFVTGLIALMFWHSWQLSLIFLLIAPVIAIIVGFVSKRFRKISNHIQTAMGQVTTCSEQMLNGHKVILSFGGQQIEKERFAKVNNVTRQQDIKLESAKAMSTGVVQLIASFALAFVIFLASQPAMLESLTAGKFTLIVSSMVMLLRPLKQLTTVNGDFQRGLAAAKSIFKILDQTTEQDTGSRTLHRVNGHIRFDHVDFSYPGHEDKQVLKDVTFEVQPGQTLALVGRSGSGKTTISSLLPRFYEIEKGRITLDDISIKSCTLSSLRQQMAIVSQHVTLFNDSIANNIQYGLAEPVPEARLLEVAEKAHVMEFASQMKDGLNTMIGENGVSLSGGQRQRIAIARALLRQAPILILDEATSALDTESERKIQAALDELLKGRTNIVIAHRLSTIENADQILVMEQGQIIERGDHQSLLAQDGAYAQLYKMQFGSKPA</sequence>
<dbReference type="InterPro" id="IPR039421">
    <property type="entry name" value="Type_1_exporter"/>
</dbReference>
<evidence type="ECO:0000259" key="12">
    <source>
        <dbReference type="PROSITE" id="PS50893"/>
    </source>
</evidence>
<dbReference type="PANTHER" id="PTHR43394">
    <property type="entry name" value="ATP-DEPENDENT PERMEASE MDL1, MITOCHONDRIAL"/>
    <property type="match status" value="1"/>
</dbReference>
<evidence type="ECO:0000256" key="6">
    <source>
        <dbReference type="ARBA" id="ARBA00022840"/>
    </source>
</evidence>
<dbReference type="InterPro" id="IPR017871">
    <property type="entry name" value="ABC_transporter-like_CS"/>
</dbReference>
<dbReference type="SUPFAM" id="SSF90123">
    <property type="entry name" value="ABC transporter transmembrane region"/>
    <property type="match status" value="1"/>
</dbReference>
<accession>A0ABT9GPP9</accession>
<keyword evidence="5" id="KW-0547">Nucleotide-binding</keyword>
<organism evidence="14 15">
    <name type="scientific">Alkalimonas delamerensis</name>
    <dbReference type="NCBI Taxonomy" id="265981"/>
    <lineage>
        <taxon>Bacteria</taxon>
        <taxon>Pseudomonadati</taxon>
        <taxon>Pseudomonadota</taxon>
        <taxon>Gammaproteobacteria</taxon>
        <taxon>Alkalimonas</taxon>
    </lineage>
</organism>
<proteinExistence type="predicted"/>